<accession>A0A0E9VLY3</accession>
<proteinExistence type="predicted"/>
<keyword evidence="1" id="KW-0812">Transmembrane</keyword>
<reference evidence="2" key="2">
    <citation type="journal article" date="2015" name="Fish Shellfish Immunol.">
        <title>Early steps in the European eel (Anguilla anguilla)-Vibrio vulnificus interaction in the gills: Role of the RtxA13 toxin.</title>
        <authorList>
            <person name="Callol A."/>
            <person name="Pajuelo D."/>
            <person name="Ebbesson L."/>
            <person name="Teles M."/>
            <person name="MacKenzie S."/>
            <person name="Amaro C."/>
        </authorList>
    </citation>
    <scope>NUCLEOTIDE SEQUENCE</scope>
</reference>
<organism evidence="2">
    <name type="scientific">Anguilla anguilla</name>
    <name type="common">European freshwater eel</name>
    <name type="synonym">Muraena anguilla</name>
    <dbReference type="NCBI Taxonomy" id="7936"/>
    <lineage>
        <taxon>Eukaryota</taxon>
        <taxon>Metazoa</taxon>
        <taxon>Chordata</taxon>
        <taxon>Craniata</taxon>
        <taxon>Vertebrata</taxon>
        <taxon>Euteleostomi</taxon>
        <taxon>Actinopterygii</taxon>
        <taxon>Neopterygii</taxon>
        <taxon>Teleostei</taxon>
        <taxon>Anguilliformes</taxon>
        <taxon>Anguillidae</taxon>
        <taxon>Anguilla</taxon>
    </lineage>
</organism>
<evidence type="ECO:0000313" key="2">
    <source>
        <dbReference type="EMBL" id="JAH78410.1"/>
    </source>
</evidence>
<sequence length="33" mass="3711">MVLLVDPVSTYVLLPVILCCFVQTCLVAMFCYL</sequence>
<name>A0A0E9VLY3_ANGAN</name>
<reference evidence="2" key="1">
    <citation type="submission" date="2014-11" db="EMBL/GenBank/DDBJ databases">
        <authorList>
            <person name="Amaro Gonzalez C."/>
        </authorList>
    </citation>
    <scope>NUCLEOTIDE SEQUENCE</scope>
</reference>
<protein>
    <submittedName>
        <fullName evidence="2">Uncharacterized protein</fullName>
    </submittedName>
</protein>
<evidence type="ECO:0000256" key="1">
    <source>
        <dbReference type="SAM" id="Phobius"/>
    </source>
</evidence>
<dbReference type="AlphaFoldDB" id="A0A0E9VLY3"/>
<keyword evidence="1" id="KW-0472">Membrane</keyword>
<keyword evidence="1" id="KW-1133">Transmembrane helix</keyword>
<dbReference type="EMBL" id="GBXM01030167">
    <property type="protein sequence ID" value="JAH78410.1"/>
    <property type="molecule type" value="Transcribed_RNA"/>
</dbReference>
<feature type="transmembrane region" description="Helical" evidence="1">
    <location>
        <begin position="12"/>
        <end position="32"/>
    </location>
</feature>